<dbReference type="EMBL" id="VUJV01000003">
    <property type="protein sequence ID" value="KAA1419201.1"/>
    <property type="molecule type" value="Genomic_DNA"/>
</dbReference>
<evidence type="ECO:0008006" key="3">
    <source>
        <dbReference type="Google" id="ProtNLM"/>
    </source>
</evidence>
<protein>
    <recommendedName>
        <fullName evidence="3">HEPN domain-containing protein</fullName>
    </recommendedName>
</protein>
<dbReference type="RefSeq" id="WP_149728536.1">
    <property type="nucleotide sequence ID" value="NZ_VUJV01000003.1"/>
</dbReference>
<comment type="caution">
    <text evidence="1">The sequence shown here is derived from an EMBL/GenBank/DDBJ whole genome shotgun (WGS) entry which is preliminary data.</text>
</comment>
<evidence type="ECO:0000313" key="2">
    <source>
        <dbReference type="Proteomes" id="UP000325003"/>
    </source>
</evidence>
<accession>A0A5B1LEP4</accession>
<gene>
    <name evidence="1" type="ORF">F0U44_12175</name>
</gene>
<dbReference type="AlphaFoldDB" id="A0A5B1LEP4"/>
<evidence type="ECO:0000313" key="1">
    <source>
        <dbReference type="EMBL" id="KAA1419201.1"/>
    </source>
</evidence>
<reference evidence="1 2" key="1">
    <citation type="submission" date="2019-09" db="EMBL/GenBank/DDBJ databases">
        <title>Nocardioides panacisoli sp. nov., isolated from the soil of a ginseng field.</title>
        <authorList>
            <person name="Cho C."/>
        </authorList>
    </citation>
    <scope>NUCLEOTIDE SEQUENCE [LARGE SCALE GENOMIC DNA]</scope>
    <source>
        <strain evidence="1 2">BN130099</strain>
    </source>
</reference>
<proteinExistence type="predicted"/>
<sequence length="119" mass="13028">MTATAQDLVGRARATLSSSHTDRNRMACWLARTALEAAVDDLLAARDLDAGRANMRSRLTCLQAAYEGTDVPARVEYAWSRLSEACHQHAYKLSPTFAETAHLIATVDAMIGAHVDQRK</sequence>
<reference evidence="1 2" key="2">
    <citation type="submission" date="2019-09" db="EMBL/GenBank/DDBJ databases">
        <authorList>
            <person name="Jin C."/>
        </authorList>
    </citation>
    <scope>NUCLEOTIDE SEQUENCE [LARGE SCALE GENOMIC DNA]</scope>
    <source>
        <strain evidence="1 2">BN130099</strain>
    </source>
</reference>
<organism evidence="1 2">
    <name type="scientific">Nocardioides humilatus</name>
    <dbReference type="NCBI Taxonomy" id="2607660"/>
    <lineage>
        <taxon>Bacteria</taxon>
        <taxon>Bacillati</taxon>
        <taxon>Actinomycetota</taxon>
        <taxon>Actinomycetes</taxon>
        <taxon>Propionibacteriales</taxon>
        <taxon>Nocardioidaceae</taxon>
        <taxon>Nocardioides</taxon>
    </lineage>
</organism>
<keyword evidence="2" id="KW-1185">Reference proteome</keyword>
<dbReference type="Proteomes" id="UP000325003">
    <property type="component" value="Unassembled WGS sequence"/>
</dbReference>
<name>A0A5B1LEP4_9ACTN</name>